<reference evidence="4 5" key="1">
    <citation type="submission" date="2020-02" db="EMBL/GenBank/DDBJ databases">
        <authorList>
            <person name="Ma Q."/>
            <person name="Huang Y."/>
            <person name="Song X."/>
            <person name="Pei D."/>
        </authorList>
    </citation>
    <scope>NUCLEOTIDE SEQUENCE [LARGE SCALE GENOMIC DNA]</scope>
    <source>
        <strain evidence="4">Sxm20200214</strain>
        <tissue evidence="4">Leaf</tissue>
    </source>
</reference>
<dbReference type="PANTHER" id="PTHR33214:SF46">
    <property type="entry name" value="BIFUNCTIONAL INHIBITOR_PLANT LIPID TRANSFER PROTEIN_SEED STORAGE HELICAL DOMAIN-CONTAINING PROTEIN"/>
    <property type="match status" value="1"/>
</dbReference>
<gene>
    <name evidence="4" type="ORF">Bca52824_074577</name>
</gene>
<dbReference type="AlphaFoldDB" id="A0A8X7PQG6"/>
<keyword evidence="1" id="KW-0813">Transport</keyword>
<keyword evidence="2" id="KW-0446">Lipid-binding</keyword>
<sequence length="80" mass="8082">MVKVMWGSSLALAVALLLVTVANIPVAEGVTCSPTELASCSPAFMSASPPSATNPTLSQYVNSPNAKKVASSCNVATPKC</sequence>
<keyword evidence="5" id="KW-1185">Reference proteome</keyword>
<dbReference type="Proteomes" id="UP000886595">
    <property type="component" value="Unassembled WGS sequence"/>
</dbReference>
<dbReference type="PANTHER" id="PTHR33214">
    <property type="entry name" value="BIFUNCTIONAL INHIBITOR/LIPID-TRANSFER PROTEIN/SEED STORAGE 2S ALBUMIN SUPERFAMILY PROTEIN"/>
    <property type="match status" value="1"/>
</dbReference>
<feature type="signal peptide" evidence="3">
    <location>
        <begin position="1"/>
        <end position="29"/>
    </location>
</feature>
<evidence type="ECO:0000313" key="5">
    <source>
        <dbReference type="Proteomes" id="UP000886595"/>
    </source>
</evidence>
<name>A0A8X7PQG6_BRACI</name>
<evidence type="ECO:0000256" key="3">
    <source>
        <dbReference type="SAM" id="SignalP"/>
    </source>
</evidence>
<accession>A0A8X7PQG6</accession>
<dbReference type="GO" id="GO:0008289">
    <property type="term" value="F:lipid binding"/>
    <property type="evidence" value="ECO:0007669"/>
    <property type="project" value="UniProtKB-KW"/>
</dbReference>
<dbReference type="GO" id="GO:0006869">
    <property type="term" value="P:lipid transport"/>
    <property type="evidence" value="ECO:0007669"/>
    <property type="project" value="InterPro"/>
</dbReference>
<organism evidence="4 5">
    <name type="scientific">Brassica carinata</name>
    <name type="common">Ethiopian mustard</name>
    <name type="synonym">Abyssinian cabbage</name>
    <dbReference type="NCBI Taxonomy" id="52824"/>
    <lineage>
        <taxon>Eukaryota</taxon>
        <taxon>Viridiplantae</taxon>
        <taxon>Streptophyta</taxon>
        <taxon>Embryophyta</taxon>
        <taxon>Tracheophyta</taxon>
        <taxon>Spermatophyta</taxon>
        <taxon>Magnoliopsida</taxon>
        <taxon>eudicotyledons</taxon>
        <taxon>Gunneridae</taxon>
        <taxon>Pentapetalae</taxon>
        <taxon>rosids</taxon>
        <taxon>malvids</taxon>
        <taxon>Brassicales</taxon>
        <taxon>Brassicaceae</taxon>
        <taxon>Brassiceae</taxon>
        <taxon>Brassica</taxon>
    </lineage>
</organism>
<keyword evidence="3" id="KW-0732">Signal</keyword>
<feature type="chain" id="PRO_5036451447" evidence="3">
    <location>
        <begin position="30"/>
        <end position="80"/>
    </location>
</feature>
<dbReference type="InterPro" id="IPR033872">
    <property type="entry name" value="nsLTP2"/>
</dbReference>
<dbReference type="Gene3D" id="1.10.110.10">
    <property type="entry name" value="Plant lipid-transfer and hydrophobic proteins"/>
    <property type="match status" value="1"/>
</dbReference>
<evidence type="ECO:0000256" key="2">
    <source>
        <dbReference type="ARBA" id="ARBA00023121"/>
    </source>
</evidence>
<dbReference type="InterPro" id="IPR036312">
    <property type="entry name" value="Bifun_inhib/LTP/seed_sf"/>
</dbReference>
<evidence type="ECO:0000313" key="4">
    <source>
        <dbReference type="EMBL" id="KAG2255283.1"/>
    </source>
</evidence>
<proteinExistence type="predicted"/>
<protein>
    <submittedName>
        <fullName evidence="4">Uncharacterized protein</fullName>
    </submittedName>
</protein>
<comment type="caution">
    <text evidence="4">The sequence shown here is derived from an EMBL/GenBank/DDBJ whole genome shotgun (WGS) entry which is preliminary data.</text>
</comment>
<dbReference type="EMBL" id="JAAMPC010000015">
    <property type="protein sequence ID" value="KAG2255283.1"/>
    <property type="molecule type" value="Genomic_DNA"/>
</dbReference>
<evidence type="ECO:0000256" key="1">
    <source>
        <dbReference type="ARBA" id="ARBA00022448"/>
    </source>
</evidence>